<proteinExistence type="predicted"/>
<reference evidence="3" key="1">
    <citation type="submission" date="2021-02" db="EMBL/GenBank/DDBJ databases">
        <authorList>
            <person name="Nowell W R."/>
        </authorList>
    </citation>
    <scope>NUCLEOTIDE SEQUENCE</scope>
</reference>
<feature type="disulfide bond" evidence="2">
    <location>
        <begin position="97"/>
        <end position="112"/>
    </location>
</feature>
<evidence type="ECO:0000256" key="1">
    <source>
        <dbReference type="ARBA" id="ARBA00023157"/>
    </source>
</evidence>
<protein>
    <submittedName>
        <fullName evidence="3">Uncharacterized protein</fullName>
    </submittedName>
</protein>
<dbReference type="EMBL" id="CAJNOK010029212">
    <property type="protein sequence ID" value="CAF1445111.1"/>
    <property type="molecule type" value="Genomic_DNA"/>
</dbReference>
<comment type="caution">
    <text evidence="2">Lacks conserved residue(s) required for the propagation of feature annotation.</text>
</comment>
<dbReference type="InterPro" id="IPR002172">
    <property type="entry name" value="LDrepeatLR_classA_rpt"/>
</dbReference>
<sequence length="314" mass="37190">LTNEAILFDEYAPIDVIDLYYRSRESNFTIGQNLYYCQCSDNWFGSSCQYTFDTEDFFDTILQERFLLKSTDFNNENGTCYIGINCMNRCLDWREICDGKIDCSNGIDEEYCYQLELNSCDDNDNDVYRCRNSFHRIPKTFLFDNQLDCMDYSDENIKKDQSAHCQISHYNECEEHHCGWTLYSCSDGQCVDYRLIQYGDNEEECSNKRDVLETKNMLSSRTTTNSSCLEFVSCAFGFHKYIKLDCTRIFQFSCPTLFIFPPNSIIPTFNVYFIYNTTDKYDWHYNIKPDFICYDESILLKKQFKFIVILVKAQ</sequence>
<evidence type="ECO:0000256" key="2">
    <source>
        <dbReference type="PROSITE-ProRule" id="PRU00124"/>
    </source>
</evidence>
<gene>
    <name evidence="3" type="ORF">OVA965_LOCUS34594</name>
    <name evidence="4" type="ORF">TMI583_LOCUS35525</name>
</gene>
<evidence type="ECO:0000313" key="5">
    <source>
        <dbReference type="Proteomes" id="UP000677228"/>
    </source>
</evidence>
<evidence type="ECO:0000313" key="3">
    <source>
        <dbReference type="EMBL" id="CAF1445111.1"/>
    </source>
</evidence>
<name>A0A8S2FEV2_9BILA</name>
<dbReference type="SMART" id="SM00192">
    <property type="entry name" value="LDLa"/>
    <property type="match status" value="2"/>
</dbReference>
<dbReference type="AlphaFoldDB" id="A0A8S2FEV2"/>
<comment type="caution">
    <text evidence="3">The sequence shown here is derived from an EMBL/GenBank/DDBJ whole genome shotgun (WGS) entry which is preliminary data.</text>
</comment>
<dbReference type="Proteomes" id="UP000682733">
    <property type="component" value="Unassembled WGS sequence"/>
</dbReference>
<dbReference type="Proteomes" id="UP000677228">
    <property type="component" value="Unassembled WGS sequence"/>
</dbReference>
<dbReference type="EMBL" id="CAJOBA010051032">
    <property type="protein sequence ID" value="CAF4240696.1"/>
    <property type="molecule type" value="Genomic_DNA"/>
</dbReference>
<dbReference type="PRINTS" id="PR00261">
    <property type="entry name" value="LDLRECEPTOR"/>
</dbReference>
<organism evidence="3 5">
    <name type="scientific">Didymodactylos carnosus</name>
    <dbReference type="NCBI Taxonomy" id="1234261"/>
    <lineage>
        <taxon>Eukaryota</taxon>
        <taxon>Metazoa</taxon>
        <taxon>Spiralia</taxon>
        <taxon>Gnathifera</taxon>
        <taxon>Rotifera</taxon>
        <taxon>Eurotatoria</taxon>
        <taxon>Bdelloidea</taxon>
        <taxon>Philodinida</taxon>
        <taxon>Philodinidae</taxon>
        <taxon>Didymodactylos</taxon>
    </lineage>
</organism>
<evidence type="ECO:0000313" key="4">
    <source>
        <dbReference type="EMBL" id="CAF4240696.1"/>
    </source>
</evidence>
<feature type="non-terminal residue" evidence="3">
    <location>
        <position position="1"/>
    </location>
</feature>
<dbReference type="PROSITE" id="PS50068">
    <property type="entry name" value="LDLRA_2"/>
    <property type="match status" value="1"/>
</dbReference>
<accession>A0A8S2FEV2</accession>
<keyword evidence="1 2" id="KW-1015">Disulfide bond</keyword>